<dbReference type="InParanoid" id="A0A061DWB8"/>
<dbReference type="Gramene" id="EOX94298">
    <property type="protein sequence ID" value="EOX94298"/>
    <property type="gene ID" value="TCM_003890"/>
</dbReference>
<evidence type="ECO:0000313" key="1">
    <source>
        <dbReference type="EMBL" id="EOX94298.1"/>
    </source>
</evidence>
<dbReference type="AlphaFoldDB" id="A0A061DWB8"/>
<evidence type="ECO:0000313" key="2">
    <source>
        <dbReference type="Proteomes" id="UP000026915"/>
    </source>
</evidence>
<dbReference type="HOGENOM" id="CLU_2745123_0_0_1"/>
<protein>
    <submittedName>
        <fullName evidence="1">Uncharacterized protein</fullName>
    </submittedName>
</protein>
<reference evidence="1 2" key="1">
    <citation type="journal article" date="2013" name="Genome Biol.">
        <title>The genome sequence of the most widely cultivated cacao type and its use to identify candidate genes regulating pod color.</title>
        <authorList>
            <person name="Motamayor J.C."/>
            <person name="Mockaitis K."/>
            <person name="Schmutz J."/>
            <person name="Haiminen N."/>
            <person name="Iii D.L."/>
            <person name="Cornejo O."/>
            <person name="Findley S.D."/>
            <person name="Zheng P."/>
            <person name="Utro F."/>
            <person name="Royaert S."/>
            <person name="Saski C."/>
            <person name="Jenkins J."/>
            <person name="Podicheti R."/>
            <person name="Zhao M."/>
            <person name="Scheffler B.E."/>
            <person name="Stack J.C."/>
            <person name="Feltus F.A."/>
            <person name="Mustiga G.M."/>
            <person name="Amores F."/>
            <person name="Phillips W."/>
            <person name="Marelli J.P."/>
            <person name="May G.D."/>
            <person name="Shapiro H."/>
            <person name="Ma J."/>
            <person name="Bustamante C.D."/>
            <person name="Schnell R.J."/>
            <person name="Main D."/>
            <person name="Gilbert D."/>
            <person name="Parida L."/>
            <person name="Kuhn D.N."/>
        </authorList>
    </citation>
    <scope>NUCLEOTIDE SEQUENCE [LARGE SCALE GENOMIC DNA]</scope>
    <source>
        <strain evidence="2">cv. Matina 1-6</strain>
    </source>
</reference>
<name>A0A061DWB8_THECC</name>
<keyword evidence="2" id="KW-1185">Reference proteome</keyword>
<sequence>MPRVVLDYAQLEFIVSLATACSLAPTTKDRWSHTCHYPTLVFFVCRHHQSESEHRTSKMLRSRWVLGQPQP</sequence>
<organism evidence="1 2">
    <name type="scientific">Theobroma cacao</name>
    <name type="common">Cacao</name>
    <name type="synonym">Cocoa</name>
    <dbReference type="NCBI Taxonomy" id="3641"/>
    <lineage>
        <taxon>Eukaryota</taxon>
        <taxon>Viridiplantae</taxon>
        <taxon>Streptophyta</taxon>
        <taxon>Embryophyta</taxon>
        <taxon>Tracheophyta</taxon>
        <taxon>Spermatophyta</taxon>
        <taxon>Magnoliopsida</taxon>
        <taxon>eudicotyledons</taxon>
        <taxon>Gunneridae</taxon>
        <taxon>Pentapetalae</taxon>
        <taxon>rosids</taxon>
        <taxon>malvids</taxon>
        <taxon>Malvales</taxon>
        <taxon>Malvaceae</taxon>
        <taxon>Byttnerioideae</taxon>
        <taxon>Theobroma</taxon>
    </lineage>
</organism>
<accession>A0A061DWB8</accession>
<gene>
    <name evidence="1" type="ORF">TCM_003890</name>
</gene>
<dbReference type="EMBL" id="CM001879">
    <property type="protein sequence ID" value="EOX94298.1"/>
    <property type="molecule type" value="Genomic_DNA"/>
</dbReference>
<dbReference type="Proteomes" id="UP000026915">
    <property type="component" value="Chromosome 1"/>
</dbReference>
<proteinExistence type="predicted"/>